<dbReference type="GO" id="GO:0032153">
    <property type="term" value="C:cell division site"/>
    <property type="evidence" value="ECO:0007669"/>
    <property type="project" value="TreeGrafter"/>
</dbReference>
<evidence type="ECO:0000313" key="4">
    <source>
        <dbReference type="Proteomes" id="UP001190700"/>
    </source>
</evidence>
<gene>
    <name evidence="3" type="ORF">CYMTET_53093</name>
</gene>
<organism evidence="3 4">
    <name type="scientific">Cymbomonas tetramitiformis</name>
    <dbReference type="NCBI Taxonomy" id="36881"/>
    <lineage>
        <taxon>Eukaryota</taxon>
        <taxon>Viridiplantae</taxon>
        <taxon>Chlorophyta</taxon>
        <taxon>Pyramimonadophyceae</taxon>
        <taxon>Pyramimonadales</taxon>
        <taxon>Pyramimonadaceae</taxon>
        <taxon>Cymbomonas</taxon>
    </lineage>
</organism>
<keyword evidence="2" id="KW-0342">GTP-binding</keyword>
<evidence type="ECO:0000313" key="3">
    <source>
        <dbReference type="EMBL" id="KAK3236783.1"/>
    </source>
</evidence>
<evidence type="ECO:0000256" key="2">
    <source>
        <dbReference type="ARBA" id="ARBA00023134"/>
    </source>
</evidence>
<keyword evidence="4" id="KW-1185">Reference proteome</keyword>
<comment type="caution">
    <text evidence="3">The sequence shown here is derived from an EMBL/GenBank/DDBJ whole genome shotgun (WGS) entry which is preliminary data.</text>
</comment>
<protein>
    <submittedName>
        <fullName evidence="3">Uncharacterized protein</fullName>
    </submittedName>
</protein>
<feature type="non-terminal residue" evidence="3">
    <location>
        <position position="179"/>
    </location>
</feature>
<dbReference type="PRINTS" id="PR00423">
    <property type="entry name" value="CELLDVISFTSZ"/>
</dbReference>
<dbReference type="PANTHER" id="PTHR30314">
    <property type="entry name" value="CELL DIVISION PROTEIN FTSZ-RELATED"/>
    <property type="match status" value="1"/>
</dbReference>
<name>A0AAE0EQ52_9CHLO</name>
<dbReference type="Proteomes" id="UP001190700">
    <property type="component" value="Unassembled WGS sequence"/>
</dbReference>
<dbReference type="GO" id="GO:0051301">
    <property type="term" value="P:cell division"/>
    <property type="evidence" value="ECO:0007669"/>
    <property type="project" value="TreeGrafter"/>
</dbReference>
<accession>A0AAE0EQ52</accession>
<dbReference type="InterPro" id="IPR045061">
    <property type="entry name" value="FtsZ/CetZ"/>
</dbReference>
<evidence type="ECO:0000256" key="1">
    <source>
        <dbReference type="ARBA" id="ARBA00022741"/>
    </source>
</evidence>
<dbReference type="EMBL" id="LGRX02034846">
    <property type="protein sequence ID" value="KAK3236783.1"/>
    <property type="molecule type" value="Genomic_DNA"/>
</dbReference>
<dbReference type="PANTHER" id="PTHR30314:SF3">
    <property type="entry name" value="MITOCHONDRIAL DIVISION PROTEIN FSZA"/>
    <property type="match status" value="1"/>
</dbReference>
<sequence length="179" mass="18355">MEGDIIPQSDEDILILGVGPSGSSFVSGIKVNELYSSAVKCLSLVVGAKSASTASEAQKGDLQANIACHVEDFLPHLSQANTLMLVMTGVEGNPSTPSGAVAAELIKHAAKRGLLTAAIVSQPFSFQGAKSVQAAQDTAAMLQEAVDMCVIVDTDDLMRPGAATITAESATVLAQQALQ</sequence>
<proteinExistence type="predicted"/>
<dbReference type="InterPro" id="IPR036525">
    <property type="entry name" value="Tubulin/FtsZ_GTPase_sf"/>
</dbReference>
<dbReference type="SUPFAM" id="SSF52490">
    <property type="entry name" value="Tubulin nucleotide-binding domain-like"/>
    <property type="match status" value="1"/>
</dbReference>
<dbReference type="InterPro" id="IPR003008">
    <property type="entry name" value="Tubulin_FtsZ_GTPase"/>
</dbReference>
<keyword evidence="1" id="KW-0547">Nucleotide-binding</keyword>
<dbReference type="Gene3D" id="3.40.50.1440">
    <property type="entry name" value="Tubulin/FtsZ, GTPase domain"/>
    <property type="match status" value="1"/>
</dbReference>
<dbReference type="GO" id="GO:0003924">
    <property type="term" value="F:GTPase activity"/>
    <property type="evidence" value="ECO:0007669"/>
    <property type="project" value="InterPro"/>
</dbReference>
<dbReference type="GO" id="GO:0005525">
    <property type="term" value="F:GTP binding"/>
    <property type="evidence" value="ECO:0007669"/>
    <property type="project" value="UniProtKB-KW"/>
</dbReference>
<dbReference type="GO" id="GO:0005737">
    <property type="term" value="C:cytoplasm"/>
    <property type="evidence" value="ECO:0007669"/>
    <property type="project" value="TreeGrafter"/>
</dbReference>
<dbReference type="AlphaFoldDB" id="A0AAE0EQ52"/>
<reference evidence="3 4" key="1">
    <citation type="journal article" date="2015" name="Genome Biol. Evol.">
        <title>Comparative Genomics of a Bacterivorous Green Alga Reveals Evolutionary Causalities and Consequences of Phago-Mixotrophic Mode of Nutrition.</title>
        <authorList>
            <person name="Burns J.A."/>
            <person name="Paasch A."/>
            <person name="Narechania A."/>
            <person name="Kim E."/>
        </authorList>
    </citation>
    <scope>NUCLEOTIDE SEQUENCE [LARGE SCALE GENOMIC DNA]</scope>
    <source>
        <strain evidence="3 4">PLY_AMNH</strain>
    </source>
</reference>